<dbReference type="GeneID" id="70234285"/>
<comment type="caution">
    <text evidence="1">The sequence shown here is derived from an EMBL/GenBank/DDBJ whole genome shotgun (WGS) entry which is preliminary data.</text>
</comment>
<evidence type="ECO:0000313" key="1">
    <source>
        <dbReference type="EMBL" id="KAH3668564.1"/>
    </source>
</evidence>
<protein>
    <submittedName>
        <fullName evidence="1">Uncharacterized protein</fullName>
    </submittedName>
</protein>
<evidence type="ECO:0000313" key="2">
    <source>
        <dbReference type="Proteomes" id="UP000769157"/>
    </source>
</evidence>
<dbReference type="AlphaFoldDB" id="A0A9P8PC65"/>
<accession>A0A9P8PC65</accession>
<reference evidence="1" key="1">
    <citation type="journal article" date="2021" name="Open Biol.">
        <title>Shared evolutionary footprints suggest mitochondrial oxidative damage underlies multiple complex I losses in fungi.</title>
        <authorList>
            <person name="Schikora-Tamarit M.A."/>
            <person name="Marcet-Houben M."/>
            <person name="Nosek J."/>
            <person name="Gabaldon T."/>
        </authorList>
    </citation>
    <scope>NUCLEOTIDE SEQUENCE</scope>
    <source>
        <strain evidence="1">CBS6075</strain>
    </source>
</reference>
<sequence>MNVNGTIENIKRAFWTLTPSQKVVSPSPEDIDARTIPNKTKGTFSEKDTVTIPTKLKPTSMQIRRWYGIKWMKKGEASFRRKDGNTSAISTVAFGINGPTKSTAADSITTYSTLLTNPNSQKEMKIRFDMEIEIRVEKELKDKQRSTGSLWFWSIDNSTLSSGQKGSNTRSIHQSALDNLERINDTGLDHIDKLSLRTVVTKVELVGILVQDFTNNNRSLFTSIVNNSLGWFGNSSLDDLHTKLLVEVGGLDLVQNLRSLQKSGSSTWKNTLLDSSTSCAKSVIVSVLLLTDFNFRRTTDSDDGNTTRELSKSLVQLLLLVVRGGSILNGTLDLVTSLQDVALLTGTVQNDGILFGDSDGTTLTQELRGGILRLDVQFLGENSTTRQNGNVTENVLSIVSKARSLNAGNLNLAPQLVQDTCSQCFTVNILGNNEQWSSQLVGDFQTWKDVLDRRQLLLRKQQEWVFKFNLSALCLGNEVRRDVTSVESHTLGNLKLIFESLTFLDGDNTLLSDFLHGRSQELTNVSITIGGNSGNLSDLRRGSDFLLVLLQELNHGFDGSLGTSSEVHWVTAGSNVLDRLRENCSTQDGSGSGTVTGTLVRLGGNVLQKLGTKVLKLVLKSNTLGDSHTILGDLWSAEWLLNQNITALRTKGDSNGVSEGLHTFQKCSSTFDTKFKLLMSISTSQRSKILLDLRTSKSKHW</sequence>
<dbReference type="Proteomes" id="UP000769157">
    <property type="component" value="Unassembled WGS sequence"/>
</dbReference>
<keyword evidence="2" id="KW-1185">Reference proteome</keyword>
<name>A0A9P8PC65_9ASCO</name>
<reference evidence="1" key="2">
    <citation type="submission" date="2021-01" db="EMBL/GenBank/DDBJ databases">
        <authorList>
            <person name="Schikora-Tamarit M.A."/>
        </authorList>
    </citation>
    <scope>NUCLEOTIDE SEQUENCE</scope>
    <source>
        <strain evidence="1">CBS6075</strain>
    </source>
</reference>
<proteinExistence type="predicted"/>
<organism evidence="1 2">
    <name type="scientific">Ogataea philodendri</name>
    <dbReference type="NCBI Taxonomy" id="1378263"/>
    <lineage>
        <taxon>Eukaryota</taxon>
        <taxon>Fungi</taxon>
        <taxon>Dikarya</taxon>
        <taxon>Ascomycota</taxon>
        <taxon>Saccharomycotina</taxon>
        <taxon>Pichiomycetes</taxon>
        <taxon>Pichiales</taxon>
        <taxon>Pichiaceae</taxon>
        <taxon>Ogataea</taxon>
    </lineage>
</organism>
<dbReference type="EMBL" id="JAEUBE010000158">
    <property type="protein sequence ID" value="KAH3668564.1"/>
    <property type="molecule type" value="Genomic_DNA"/>
</dbReference>
<dbReference type="RefSeq" id="XP_046062978.1">
    <property type="nucleotide sequence ID" value="XM_046203176.1"/>
</dbReference>
<dbReference type="AntiFam" id="ANF00222">
    <property type="entry name" value="Shadow ORF (opposite groL1)"/>
</dbReference>
<dbReference type="OrthoDB" id="5149357at2759"/>
<gene>
    <name evidence="1" type="ORF">OGAPHI_002318</name>
</gene>